<dbReference type="RefSeq" id="WP_185947062.1">
    <property type="nucleotide sequence ID" value="NZ_JACMHY010000002.1"/>
</dbReference>
<protein>
    <recommendedName>
        <fullName evidence="7">HTH-type transcriptional regulator LysG</fullName>
    </recommendedName>
</protein>
<dbReference type="PANTHER" id="PTHR30579">
    <property type="entry name" value="TRANSCRIPTIONAL REGULATOR"/>
    <property type="match status" value="1"/>
</dbReference>
<evidence type="ECO:0000313" key="9">
    <source>
        <dbReference type="EMBL" id="MBC2865062.1"/>
    </source>
</evidence>
<dbReference type="SUPFAM" id="SSF53850">
    <property type="entry name" value="Periplasmic binding protein-like II"/>
    <property type="match status" value="1"/>
</dbReference>
<evidence type="ECO:0000256" key="6">
    <source>
        <dbReference type="ARBA" id="ARBA00023163"/>
    </source>
</evidence>
<reference evidence="9 10" key="1">
    <citation type="submission" date="2020-08" db="EMBL/GenBank/DDBJ databases">
        <title>Whole-Genome Sequence of French Clinical Streptomyces mexicanus Strain Q0842.</title>
        <authorList>
            <person name="Boxberger M."/>
            <person name="La Scola B."/>
        </authorList>
    </citation>
    <scope>NUCLEOTIDE SEQUENCE [LARGE SCALE GENOMIC DNA]</scope>
    <source>
        <strain evidence="9 10">Marseille-Q0842</strain>
    </source>
</reference>
<dbReference type="PANTHER" id="PTHR30579:SF2">
    <property type="entry name" value="HTH-TYPE TRANSCRIPTIONAL REGULATOR ARGP"/>
    <property type="match status" value="1"/>
</dbReference>
<organism evidence="9 10">
    <name type="scientific">Streptomyces mexicanus</name>
    <dbReference type="NCBI Taxonomy" id="178566"/>
    <lineage>
        <taxon>Bacteria</taxon>
        <taxon>Bacillati</taxon>
        <taxon>Actinomycetota</taxon>
        <taxon>Actinomycetes</taxon>
        <taxon>Kitasatosporales</taxon>
        <taxon>Streptomycetaceae</taxon>
        <taxon>Streptomyces</taxon>
    </lineage>
</organism>
<proteinExistence type="inferred from homology"/>
<dbReference type="InterPro" id="IPR036390">
    <property type="entry name" value="WH_DNA-bd_sf"/>
</dbReference>
<sequence>MMAELPVDQVRTLLAAVDEGTFDAAAAALHVTPSAVSQRIKALEQRTGRVLLQRTKPVRPTESGAVLVRFARQLARLEQDAWGELGLSGAGEPTRVSVAVNADSLATWFLPALTRVPGLCFELHREDEDHTAALLREGLVMAAVTSSADPVPGCTVRPLGRMRYLPVAAPDLAAGLSAGPLPEALAAAPVVAFDRKDDFQDGFVRRLGGGAAASPHRHYVPTSEGFLDAVAAGLGWGMVPEAQAEPLLAAGRLVLLAAGQWADVTLYWQQWKLDSPALTALADAVAATAAEALRR</sequence>
<evidence type="ECO:0000256" key="5">
    <source>
        <dbReference type="ARBA" id="ARBA00023159"/>
    </source>
</evidence>
<dbReference type="GO" id="GO:0003700">
    <property type="term" value="F:DNA-binding transcription factor activity"/>
    <property type="evidence" value="ECO:0007669"/>
    <property type="project" value="InterPro"/>
</dbReference>
<dbReference type="Pfam" id="PF00126">
    <property type="entry name" value="HTH_1"/>
    <property type="match status" value="1"/>
</dbReference>
<dbReference type="NCBIfam" id="NF002964">
    <property type="entry name" value="PRK03635.1"/>
    <property type="match status" value="1"/>
</dbReference>
<keyword evidence="2" id="KW-0678">Repressor</keyword>
<evidence type="ECO:0000259" key="8">
    <source>
        <dbReference type="PROSITE" id="PS50931"/>
    </source>
</evidence>
<dbReference type="NCBIfam" id="TIGR03298">
    <property type="entry name" value="argP"/>
    <property type="match status" value="1"/>
</dbReference>
<dbReference type="Proteomes" id="UP000517694">
    <property type="component" value="Unassembled WGS sequence"/>
</dbReference>
<evidence type="ECO:0000256" key="3">
    <source>
        <dbReference type="ARBA" id="ARBA00023015"/>
    </source>
</evidence>
<keyword evidence="10" id="KW-1185">Reference proteome</keyword>
<dbReference type="Pfam" id="PF03466">
    <property type="entry name" value="LysR_substrate"/>
    <property type="match status" value="1"/>
</dbReference>
<dbReference type="NCBIfam" id="NF009888">
    <property type="entry name" value="PRK13348.1"/>
    <property type="match status" value="1"/>
</dbReference>
<comment type="similarity">
    <text evidence="1">Belongs to the LysR transcriptional regulatory family.</text>
</comment>
<name>A0A7X1HXL6_9ACTN</name>
<dbReference type="InterPro" id="IPR000847">
    <property type="entry name" value="LysR_HTH_N"/>
</dbReference>
<comment type="caution">
    <text evidence="9">The sequence shown here is derived from an EMBL/GenBank/DDBJ whole genome shotgun (WGS) entry which is preliminary data.</text>
</comment>
<dbReference type="Gene3D" id="3.40.190.290">
    <property type="match status" value="1"/>
</dbReference>
<dbReference type="InterPro" id="IPR005119">
    <property type="entry name" value="LysR_subst-bd"/>
</dbReference>
<dbReference type="InterPro" id="IPR017685">
    <property type="entry name" value="ArgP"/>
</dbReference>
<dbReference type="AlphaFoldDB" id="A0A7X1HXL6"/>
<keyword evidence="5" id="KW-0010">Activator</keyword>
<keyword evidence="4" id="KW-0238">DNA-binding</keyword>
<dbReference type="FunFam" id="1.10.10.10:FF:000456">
    <property type="entry name" value="LysR family transcriptional regulator ArgP"/>
    <property type="match status" value="1"/>
</dbReference>
<dbReference type="PROSITE" id="PS50931">
    <property type="entry name" value="HTH_LYSR"/>
    <property type="match status" value="1"/>
</dbReference>
<evidence type="ECO:0000256" key="4">
    <source>
        <dbReference type="ARBA" id="ARBA00023125"/>
    </source>
</evidence>
<dbReference type="GO" id="GO:0003677">
    <property type="term" value="F:DNA binding"/>
    <property type="evidence" value="ECO:0007669"/>
    <property type="project" value="UniProtKB-KW"/>
</dbReference>
<accession>A0A7X1HXL6</accession>
<evidence type="ECO:0000256" key="1">
    <source>
        <dbReference type="ARBA" id="ARBA00009437"/>
    </source>
</evidence>
<dbReference type="SUPFAM" id="SSF46785">
    <property type="entry name" value="Winged helix' DNA-binding domain"/>
    <property type="match status" value="1"/>
</dbReference>
<dbReference type="InterPro" id="IPR050176">
    <property type="entry name" value="LTTR"/>
</dbReference>
<feature type="domain" description="HTH lysR-type" evidence="8">
    <location>
        <begin position="5"/>
        <end position="61"/>
    </location>
</feature>
<dbReference type="EMBL" id="JACMHY010000002">
    <property type="protein sequence ID" value="MBC2865062.1"/>
    <property type="molecule type" value="Genomic_DNA"/>
</dbReference>
<keyword evidence="3" id="KW-0805">Transcription regulation</keyword>
<evidence type="ECO:0000256" key="2">
    <source>
        <dbReference type="ARBA" id="ARBA00022491"/>
    </source>
</evidence>
<evidence type="ECO:0000256" key="7">
    <source>
        <dbReference type="ARBA" id="ARBA00074218"/>
    </source>
</evidence>
<keyword evidence="6" id="KW-0804">Transcription</keyword>
<dbReference type="InterPro" id="IPR036388">
    <property type="entry name" value="WH-like_DNA-bd_sf"/>
</dbReference>
<evidence type="ECO:0000313" key="10">
    <source>
        <dbReference type="Proteomes" id="UP000517694"/>
    </source>
</evidence>
<dbReference type="Gene3D" id="1.10.10.10">
    <property type="entry name" value="Winged helix-like DNA-binding domain superfamily/Winged helix DNA-binding domain"/>
    <property type="match status" value="1"/>
</dbReference>
<gene>
    <name evidence="9" type="ORF">H1R13_08655</name>
</gene>